<accession>A0AAV7DUG4</accession>
<dbReference type="AlphaFoldDB" id="A0AAV7DUG4"/>
<evidence type="ECO:0008006" key="5">
    <source>
        <dbReference type="Google" id="ProtNLM"/>
    </source>
</evidence>
<dbReference type="EMBL" id="JAINDJ010000008">
    <property type="protein sequence ID" value="KAG9439600.1"/>
    <property type="molecule type" value="Genomic_DNA"/>
</dbReference>
<dbReference type="Proteomes" id="UP000825729">
    <property type="component" value="Unassembled WGS sequence"/>
</dbReference>
<feature type="region of interest" description="Disordered" evidence="1">
    <location>
        <begin position="32"/>
        <end position="68"/>
    </location>
</feature>
<evidence type="ECO:0000313" key="4">
    <source>
        <dbReference type="Proteomes" id="UP000825729"/>
    </source>
</evidence>
<name>A0AAV7DUG4_ARIFI</name>
<organism evidence="3 4">
    <name type="scientific">Aristolochia fimbriata</name>
    <name type="common">White veined hardy Dutchman's pipe vine</name>
    <dbReference type="NCBI Taxonomy" id="158543"/>
    <lineage>
        <taxon>Eukaryota</taxon>
        <taxon>Viridiplantae</taxon>
        <taxon>Streptophyta</taxon>
        <taxon>Embryophyta</taxon>
        <taxon>Tracheophyta</taxon>
        <taxon>Spermatophyta</taxon>
        <taxon>Magnoliopsida</taxon>
        <taxon>Magnoliidae</taxon>
        <taxon>Piperales</taxon>
        <taxon>Aristolochiaceae</taxon>
        <taxon>Aristolochia</taxon>
    </lineage>
</organism>
<evidence type="ECO:0000256" key="1">
    <source>
        <dbReference type="SAM" id="MobiDB-lite"/>
    </source>
</evidence>
<evidence type="ECO:0000256" key="2">
    <source>
        <dbReference type="SAM" id="SignalP"/>
    </source>
</evidence>
<feature type="compositionally biased region" description="Pro residues" evidence="1">
    <location>
        <begin position="57"/>
        <end position="68"/>
    </location>
</feature>
<feature type="signal peptide" evidence="2">
    <location>
        <begin position="1"/>
        <end position="27"/>
    </location>
</feature>
<reference evidence="3 4" key="1">
    <citation type="submission" date="2021-07" db="EMBL/GenBank/DDBJ databases">
        <title>The Aristolochia fimbriata genome: insights into angiosperm evolution, floral development and chemical biosynthesis.</title>
        <authorList>
            <person name="Jiao Y."/>
        </authorList>
    </citation>
    <scope>NUCLEOTIDE SEQUENCE [LARGE SCALE GENOMIC DNA]</scope>
    <source>
        <strain evidence="3">IBCAS-2021</strain>
        <tissue evidence="3">Leaf</tissue>
    </source>
</reference>
<sequence>MMRSPLILAFIRLCFLLLLFSFGTTDQQMIMRTMSPPAAEPRRELRGRVPPGGTKKPPSPVAPPGKKP</sequence>
<keyword evidence="4" id="KW-1185">Reference proteome</keyword>
<feature type="chain" id="PRO_5043440071" description="Secreted protein" evidence="2">
    <location>
        <begin position="28"/>
        <end position="68"/>
    </location>
</feature>
<comment type="caution">
    <text evidence="3">The sequence shown here is derived from an EMBL/GenBank/DDBJ whole genome shotgun (WGS) entry which is preliminary data.</text>
</comment>
<proteinExistence type="predicted"/>
<gene>
    <name evidence="3" type="ORF">H6P81_019765</name>
</gene>
<keyword evidence="2" id="KW-0732">Signal</keyword>
<evidence type="ECO:0000313" key="3">
    <source>
        <dbReference type="EMBL" id="KAG9439600.1"/>
    </source>
</evidence>
<protein>
    <recommendedName>
        <fullName evidence="5">Secreted protein</fullName>
    </recommendedName>
</protein>